<gene>
    <name evidence="1" type="ORF">ACERZ8_09605</name>
</gene>
<name>A0ABW8USK3_9RHOB</name>
<protein>
    <recommendedName>
        <fullName evidence="3">Hedgehog/Intein (Hint) domain-containing protein</fullName>
    </recommendedName>
</protein>
<dbReference type="Proteomes" id="UP001627408">
    <property type="component" value="Unassembled WGS sequence"/>
</dbReference>
<reference evidence="1 2" key="1">
    <citation type="submission" date="2024-08" db="EMBL/GenBank/DDBJ databases">
        <title>Tateyamaria sp. nov., isolated from marine algae.</title>
        <authorList>
            <person name="Choi B.J."/>
            <person name="Kim J.M."/>
            <person name="Lee J.K."/>
            <person name="Choi D.G."/>
            <person name="Bayburt H."/>
            <person name="Baek J.H."/>
            <person name="Han D.M."/>
            <person name="Jeon C.O."/>
        </authorList>
    </citation>
    <scope>NUCLEOTIDE SEQUENCE [LARGE SCALE GENOMIC DNA]</scope>
    <source>
        <strain evidence="1 2">KMU-156</strain>
    </source>
</reference>
<dbReference type="EMBL" id="JBHDIY010000002">
    <property type="protein sequence ID" value="MFL4470110.1"/>
    <property type="molecule type" value="Genomic_DNA"/>
</dbReference>
<keyword evidence="2" id="KW-1185">Reference proteome</keyword>
<comment type="caution">
    <text evidence="1">The sequence shown here is derived from an EMBL/GenBank/DDBJ whole genome shotgun (WGS) entry which is preliminary data.</text>
</comment>
<accession>A0ABW8USK3</accession>
<evidence type="ECO:0008006" key="3">
    <source>
        <dbReference type="Google" id="ProtNLM"/>
    </source>
</evidence>
<evidence type="ECO:0000313" key="1">
    <source>
        <dbReference type="EMBL" id="MFL4470110.1"/>
    </source>
</evidence>
<dbReference type="RefSeq" id="WP_407591981.1">
    <property type="nucleotide sequence ID" value="NZ_JBHDIY010000002.1"/>
</dbReference>
<sequence length="245" mass="25662">MVLLAGGFCDISGNALETAAQSVGGGPFGAATVAIVHPTRIAEAIDLPTQEPSPDRWIQPVGLQAFLSGPAQNIEATGGVLVCDNQISTRLAEAGSDDQLVPVLVLSRGSVTCTDNQLSAQVPNGSIFAHAMVVGATVTATGNRVAETVESTQLSIAATAPFLTSGFDNHLTHCPVIFGCENHEADRYFAEGGNLNWFRLQSQRCEALAVQTQPTLRAFCTAIFGSQQTPSPIRGLSTLTRRNGQ</sequence>
<proteinExistence type="predicted"/>
<evidence type="ECO:0000313" key="2">
    <source>
        <dbReference type="Proteomes" id="UP001627408"/>
    </source>
</evidence>
<organism evidence="1 2">
    <name type="scientific">Tateyamaria armeniaca</name>
    <dbReference type="NCBI Taxonomy" id="2518930"/>
    <lineage>
        <taxon>Bacteria</taxon>
        <taxon>Pseudomonadati</taxon>
        <taxon>Pseudomonadota</taxon>
        <taxon>Alphaproteobacteria</taxon>
        <taxon>Rhodobacterales</taxon>
        <taxon>Roseobacteraceae</taxon>
        <taxon>Tateyamaria</taxon>
    </lineage>
</organism>